<keyword evidence="2" id="KW-1185">Reference proteome</keyword>
<reference evidence="1" key="2">
    <citation type="journal article" date="2020" name="Nat. Commun.">
        <title>Large-scale genome sequencing of mycorrhizal fungi provides insights into the early evolution of symbiotic traits.</title>
        <authorList>
            <person name="Miyauchi S."/>
            <person name="Kiss E."/>
            <person name="Kuo A."/>
            <person name="Drula E."/>
            <person name="Kohler A."/>
            <person name="Sanchez-Garcia M."/>
            <person name="Morin E."/>
            <person name="Andreopoulos B."/>
            <person name="Barry K.W."/>
            <person name="Bonito G."/>
            <person name="Buee M."/>
            <person name="Carver A."/>
            <person name="Chen C."/>
            <person name="Cichocki N."/>
            <person name="Clum A."/>
            <person name="Culley D."/>
            <person name="Crous P.W."/>
            <person name="Fauchery L."/>
            <person name="Girlanda M."/>
            <person name="Hayes R.D."/>
            <person name="Keri Z."/>
            <person name="LaButti K."/>
            <person name="Lipzen A."/>
            <person name="Lombard V."/>
            <person name="Magnuson J."/>
            <person name="Maillard F."/>
            <person name="Murat C."/>
            <person name="Nolan M."/>
            <person name="Ohm R.A."/>
            <person name="Pangilinan J."/>
            <person name="Pereira M.F."/>
            <person name="Perotto S."/>
            <person name="Peter M."/>
            <person name="Pfister S."/>
            <person name="Riley R."/>
            <person name="Sitrit Y."/>
            <person name="Stielow J.B."/>
            <person name="Szollosi G."/>
            <person name="Zifcakova L."/>
            <person name="Stursova M."/>
            <person name="Spatafora J.W."/>
            <person name="Tedersoo L."/>
            <person name="Vaario L.M."/>
            <person name="Yamada A."/>
            <person name="Yan M."/>
            <person name="Wang P."/>
            <person name="Xu J."/>
            <person name="Bruns T."/>
            <person name="Baldrian P."/>
            <person name="Vilgalys R."/>
            <person name="Dunand C."/>
            <person name="Henrissat B."/>
            <person name="Grigoriev I.V."/>
            <person name="Hibbett D."/>
            <person name="Nagy L.G."/>
            <person name="Martin F.M."/>
        </authorList>
    </citation>
    <scope>NUCLEOTIDE SEQUENCE</scope>
    <source>
        <strain evidence="1">P2</strain>
    </source>
</reference>
<evidence type="ECO:0000313" key="1">
    <source>
        <dbReference type="EMBL" id="KAF9643875.1"/>
    </source>
</evidence>
<comment type="caution">
    <text evidence="1">The sequence shown here is derived from an EMBL/GenBank/DDBJ whole genome shotgun (WGS) entry which is preliminary data.</text>
</comment>
<sequence length="181" mass="20036">MIDKDGHTRLAEFSLITLIPDQSTFVSSCIESGTLPWMSPELLDPESFGLKKRRPTRESDYYALGMVIYEVLSGRVPFATHSPFGTLTMVLRGEHPKRPHGEGGELLTHGIWEVVELCWKREPSDRASAKDVLRCLGGTPSPLQPSSLNVDVDVEPDSDDQSDSTHSDSQYDSSVSSQVYP</sequence>
<reference evidence="1" key="1">
    <citation type="submission" date="2019-10" db="EMBL/GenBank/DDBJ databases">
        <authorList>
            <consortium name="DOE Joint Genome Institute"/>
            <person name="Kuo A."/>
            <person name="Miyauchi S."/>
            <person name="Kiss E."/>
            <person name="Drula E."/>
            <person name="Kohler A."/>
            <person name="Sanchez-Garcia M."/>
            <person name="Andreopoulos B."/>
            <person name="Barry K.W."/>
            <person name="Bonito G."/>
            <person name="Buee M."/>
            <person name="Carver A."/>
            <person name="Chen C."/>
            <person name="Cichocki N."/>
            <person name="Clum A."/>
            <person name="Culley D."/>
            <person name="Crous P.W."/>
            <person name="Fauchery L."/>
            <person name="Girlanda M."/>
            <person name="Hayes R."/>
            <person name="Keri Z."/>
            <person name="Labutti K."/>
            <person name="Lipzen A."/>
            <person name="Lombard V."/>
            <person name="Magnuson J."/>
            <person name="Maillard F."/>
            <person name="Morin E."/>
            <person name="Murat C."/>
            <person name="Nolan M."/>
            <person name="Ohm R."/>
            <person name="Pangilinan J."/>
            <person name="Pereira M."/>
            <person name="Perotto S."/>
            <person name="Peter M."/>
            <person name="Riley R."/>
            <person name="Sitrit Y."/>
            <person name="Stielow B."/>
            <person name="Szollosi G."/>
            <person name="Zifcakova L."/>
            <person name="Stursova M."/>
            <person name="Spatafora J.W."/>
            <person name="Tedersoo L."/>
            <person name="Vaario L.-M."/>
            <person name="Yamada A."/>
            <person name="Yan M."/>
            <person name="Wang P."/>
            <person name="Xu J."/>
            <person name="Bruns T."/>
            <person name="Baldrian P."/>
            <person name="Vilgalys R."/>
            <person name="Henrissat B."/>
            <person name="Grigoriev I.V."/>
            <person name="Hibbett D."/>
            <person name="Nagy L.G."/>
            <person name="Martin F.M."/>
        </authorList>
    </citation>
    <scope>NUCLEOTIDE SEQUENCE</scope>
    <source>
        <strain evidence="1">P2</strain>
    </source>
</reference>
<dbReference type="Proteomes" id="UP000886501">
    <property type="component" value="Unassembled WGS sequence"/>
</dbReference>
<name>A0ACB6Z3C2_THEGA</name>
<gene>
    <name evidence="1" type="ORF">BDM02DRAFT_3122794</name>
</gene>
<dbReference type="EMBL" id="MU118178">
    <property type="protein sequence ID" value="KAF9643875.1"/>
    <property type="molecule type" value="Genomic_DNA"/>
</dbReference>
<proteinExistence type="predicted"/>
<organism evidence="1 2">
    <name type="scientific">Thelephora ganbajun</name>
    <name type="common">Ganba fungus</name>
    <dbReference type="NCBI Taxonomy" id="370292"/>
    <lineage>
        <taxon>Eukaryota</taxon>
        <taxon>Fungi</taxon>
        <taxon>Dikarya</taxon>
        <taxon>Basidiomycota</taxon>
        <taxon>Agaricomycotina</taxon>
        <taxon>Agaricomycetes</taxon>
        <taxon>Thelephorales</taxon>
        <taxon>Thelephoraceae</taxon>
        <taxon>Thelephora</taxon>
    </lineage>
</organism>
<accession>A0ACB6Z3C2</accession>
<evidence type="ECO:0000313" key="2">
    <source>
        <dbReference type="Proteomes" id="UP000886501"/>
    </source>
</evidence>
<protein>
    <submittedName>
        <fullName evidence="1">Kinase-like protein</fullName>
    </submittedName>
</protein>